<comment type="caution">
    <text evidence="2">The sequence shown here is derived from an EMBL/GenBank/DDBJ whole genome shotgun (WGS) entry which is preliminary data.</text>
</comment>
<name>A0A0F9YRT3_9MICR</name>
<keyword evidence="1" id="KW-0472">Membrane</keyword>
<dbReference type="GeneID" id="36319690"/>
<evidence type="ECO:0000313" key="2">
    <source>
        <dbReference type="EMBL" id="KKO75312.1"/>
    </source>
</evidence>
<keyword evidence="3" id="KW-1185">Reference proteome</keyword>
<proteinExistence type="predicted"/>
<reference evidence="2 3" key="1">
    <citation type="journal article" date="2015" name="Environ. Microbiol.">
        <title>Genome analyses suggest the presence of polyploidy and recent human-driven expansions in eight global populations of the honeybee pathogen Nosema ceranae.</title>
        <authorList>
            <person name="Pelin A."/>
            <person name="Selman M."/>
            <person name="Aris-Brosou S."/>
            <person name="Farinelli L."/>
            <person name="Corradi N."/>
        </authorList>
    </citation>
    <scope>NUCLEOTIDE SEQUENCE [LARGE SCALE GENOMIC DNA]</scope>
    <source>
        <strain evidence="2 3">PA08 1199</strain>
    </source>
</reference>
<accession>A0A0F9YRT3</accession>
<sequence>MLKIFCKSLKPIFDTILMEFAAITVLLFLSIHLNFWGEIVIIFAL</sequence>
<dbReference type="AlphaFoldDB" id="A0A0F9YRT3"/>
<dbReference type="VEuPathDB" id="MicrosporidiaDB:AAJ76_240003761"/>
<dbReference type="Proteomes" id="UP000034350">
    <property type="component" value="Unassembled WGS sequence"/>
</dbReference>
<keyword evidence="1" id="KW-1133">Transmembrane helix</keyword>
<dbReference type="EMBL" id="JPQZ01000024">
    <property type="protein sequence ID" value="KKO75312.1"/>
    <property type="molecule type" value="Genomic_DNA"/>
</dbReference>
<protein>
    <submittedName>
        <fullName evidence="2">Uncharacterized protein</fullName>
    </submittedName>
</protein>
<feature type="transmembrane region" description="Helical" evidence="1">
    <location>
        <begin position="20"/>
        <end position="44"/>
    </location>
</feature>
<keyword evidence="1" id="KW-0812">Transmembrane</keyword>
<organism evidence="2 3">
    <name type="scientific">Vairimorpha ceranae</name>
    <dbReference type="NCBI Taxonomy" id="40302"/>
    <lineage>
        <taxon>Eukaryota</taxon>
        <taxon>Fungi</taxon>
        <taxon>Fungi incertae sedis</taxon>
        <taxon>Microsporidia</taxon>
        <taxon>Nosematidae</taxon>
        <taxon>Vairimorpha</taxon>
    </lineage>
</organism>
<dbReference type="RefSeq" id="XP_024331054.1">
    <property type="nucleotide sequence ID" value="XM_024474762.1"/>
</dbReference>
<gene>
    <name evidence="2" type="ORF">AAJ76_240003761</name>
</gene>
<evidence type="ECO:0000313" key="3">
    <source>
        <dbReference type="Proteomes" id="UP000034350"/>
    </source>
</evidence>
<evidence type="ECO:0000256" key="1">
    <source>
        <dbReference type="SAM" id="Phobius"/>
    </source>
</evidence>